<comment type="catalytic activity">
    <reaction evidence="5">
        <text>N-acetyl-L-glutamate 5-semialdehyde + phosphate + NADP(+) = N-acetyl-L-glutamyl 5-phosphate + NADPH + H(+)</text>
        <dbReference type="Rhea" id="RHEA:21588"/>
        <dbReference type="ChEBI" id="CHEBI:15378"/>
        <dbReference type="ChEBI" id="CHEBI:29123"/>
        <dbReference type="ChEBI" id="CHEBI:43474"/>
        <dbReference type="ChEBI" id="CHEBI:57783"/>
        <dbReference type="ChEBI" id="CHEBI:57936"/>
        <dbReference type="ChEBI" id="CHEBI:58349"/>
        <dbReference type="EC" id="1.2.1.38"/>
    </reaction>
</comment>
<dbReference type="InterPro" id="IPR023013">
    <property type="entry name" value="AGPR_AS"/>
</dbReference>
<dbReference type="CDD" id="cd23934">
    <property type="entry name" value="AGPR_1_C"/>
    <property type="match status" value="1"/>
</dbReference>
<dbReference type="GO" id="GO:0051287">
    <property type="term" value="F:NAD binding"/>
    <property type="evidence" value="ECO:0007669"/>
    <property type="project" value="InterPro"/>
</dbReference>
<comment type="pathway">
    <text evidence="5">Amino-acid biosynthesis; L-arginine biosynthesis; N(2)-acetyl-L-ornithine from L-glutamate: step 3/4.</text>
</comment>
<feature type="domain" description="Semialdehyde dehydrogenase NAD-binding" evidence="7">
    <location>
        <begin position="5"/>
        <end position="144"/>
    </location>
</feature>
<proteinExistence type="inferred from homology"/>
<dbReference type="SUPFAM" id="SSF51735">
    <property type="entry name" value="NAD(P)-binding Rossmann-fold domains"/>
    <property type="match status" value="1"/>
</dbReference>
<gene>
    <name evidence="5" type="primary">argC</name>
    <name evidence="8" type="ORF">KDW03_05795</name>
</gene>
<dbReference type="InterPro" id="IPR050085">
    <property type="entry name" value="AGPR"/>
</dbReference>
<protein>
    <recommendedName>
        <fullName evidence="5">N-acetyl-gamma-glutamyl-phosphate reductase</fullName>
        <shortName evidence="5">AGPR</shortName>
        <ecNumber evidence="5">1.2.1.38</ecNumber>
    </recommendedName>
    <alternativeName>
        <fullName evidence="5">N-acetyl-glutamate semialdehyde dehydrogenase</fullName>
        <shortName evidence="5">NAGSA dehydrogenase</shortName>
    </alternativeName>
</protein>
<evidence type="ECO:0000256" key="4">
    <source>
        <dbReference type="ARBA" id="ARBA00023002"/>
    </source>
</evidence>
<evidence type="ECO:0000313" key="8">
    <source>
        <dbReference type="EMBL" id="URA11305.1"/>
    </source>
</evidence>
<evidence type="ECO:0000259" key="7">
    <source>
        <dbReference type="SMART" id="SM00859"/>
    </source>
</evidence>
<evidence type="ECO:0000313" key="9">
    <source>
        <dbReference type="Proteomes" id="UP001056539"/>
    </source>
</evidence>
<dbReference type="HAMAP" id="MF_00150">
    <property type="entry name" value="ArgC_type1"/>
    <property type="match status" value="1"/>
</dbReference>
<keyword evidence="4 5" id="KW-0560">Oxidoreductase</keyword>
<dbReference type="Pfam" id="PF22698">
    <property type="entry name" value="Semialdhyde_dhC_1"/>
    <property type="match status" value="1"/>
</dbReference>
<dbReference type="GO" id="GO:0005737">
    <property type="term" value="C:cytoplasm"/>
    <property type="evidence" value="ECO:0007669"/>
    <property type="project" value="UniProtKB-SubCell"/>
</dbReference>
<keyword evidence="5" id="KW-0963">Cytoplasm</keyword>
<dbReference type="KEGG" id="taqu:KDW03_05795"/>
<dbReference type="PROSITE" id="PS01224">
    <property type="entry name" value="ARGC"/>
    <property type="match status" value="1"/>
</dbReference>
<dbReference type="InterPro" id="IPR058924">
    <property type="entry name" value="AGPR_dimerisation_dom"/>
</dbReference>
<dbReference type="Proteomes" id="UP001056539">
    <property type="component" value="Chromosome"/>
</dbReference>
<dbReference type="SUPFAM" id="SSF55347">
    <property type="entry name" value="Glyceraldehyde-3-phosphate dehydrogenase-like, C-terminal domain"/>
    <property type="match status" value="1"/>
</dbReference>
<dbReference type="PANTHER" id="PTHR32338">
    <property type="entry name" value="N-ACETYL-GAMMA-GLUTAMYL-PHOSPHATE REDUCTASE, CHLOROPLASTIC-RELATED-RELATED"/>
    <property type="match status" value="1"/>
</dbReference>
<dbReference type="GO" id="GO:0003942">
    <property type="term" value="F:N-acetyl-gamma-glutamyl-phosphate reductase activity"/>
    <property type="evidence" value="ECO:0007669"/>
    <property type="project" value="UniProtKB-UniRule"/>
</dbReference>
<dbReference type="Gene3D" id="3.30.360.10">
    <property type="entry name" value="Dihydrodipicolinate Reductase, domain 2"/>
    <property type="match status" value="1"/>
</dbReference>
<dbReference type="InterPro" id="IPR036291">
    <property type="entry name" value="NAD(P)-bd_dom_sf"/>
</dbReference>
<reference evidence="8" key="1">
    <citation type="submission" date="2021-04" db="EMBL/GenBank/DDBJ databases">
        <authorList>
            <person name="Postec A."/>
        </authorList>
    </citation>
    <scope>NUCLEOTIDE SEQUENCE</scope>
    <source>
        <strain evidence="8">F1F22</strain>
    </source>
</reference>
<keyword evidence="3 5" id="KW-0521">NADP</keyword>
<dbReference type="InterPro" id="IPR000534">
    <property type="entry name" value="Semialdehyde_DH_NAD-bd"/>
</dbReference>
<dbReference type="Gene3D" id="3.40.50.720">
    <property type="entry name" value="NAD(P)-binding Rossmann-like Domain"/>
    <property type="match status" value="1"/>
</dbReference>
<dbReference type="GO" id="GO:0070401">
    <property type="term" value="F:NADP+ binding"/>
    <property type="evidence" value="ECO:0007669"/>
    <property type="project" value="InterPro"/>
</dbReference>
<keyword evidence="9" id="KW-1185">Reference proteome</keyword>
<keyword evidence="1 5" id="KW-0055">Arginine biosynthesis</keyword>
<name>A0AAX3BGM2_9SPIR</name>
<keyword evidence="2 5" id="KW-0028">Amino-acid biosynthesis</keyword>
<dbReference type="Pfam" id="PF01118">
    <property type="entry name" value="Semialdhyde_dh"/>
    <property type="match status" value="1"/>
</dbReference>
<comment type="function">
    <text evidence="5">Catalyzes the NADPH-dependent reduction of N-acetyl-5-glutamyl phosphate to yield N-acetyl-L-glutamate 5-semialdehyde.</text>
</comment>
<dbReference type="GO" id="GO:0006526">
    <property type="term" value="P:L-arginine biosynthetic process"/>
    <property type="evidence" value="ECO:0007669"/>
    <property type="project" value="UniProtKB-UniRule"/>
</dbReference>
<evidence type="ECO:0000256" key="6">
    <source>
        <dbReference type="PROSITE-ProRule" id="PRU10010"/>
    </source>
</evidence>
<dbReference type="RefSeq" id="WP_271436437.1">
    <property type="nucleotide sequence ID" value="NZ_CP073355.1"/>
</dbReference>
<dbReference type="AlphaFoldDB" id="A0AAX3BGM2"/>
<dbReference type="NCBIfam" id="TIGR01850">
    <property type="entry name" value="argC"/>
    <property type="match status" value="1"/>
</dbReference>
<evidence type="ECO:0000256" key="5">
    <source>
        <dbReference type="HAMAP-Rule" id="MF_00150"/>
    </source>
</evidence>
<reference evidence="8" key="2">
    <citation type="submission" date="2022-06" db="EMBL/GenBank/DDBJ databases">
        <title>Thermospira aquatica gen. nov., sp. nov.</title>
        <authorList>
            <person name="Ben Ali Gam Z."/>
            <person name="Labat M."/>
        </authorList>
    </citation>
    <scope>NUCLEOTIDE SEQUENCE</scope>
    <source>
        <strain evidence="8">F1F22</strain>
    </source>
</reference>
<comment type="similarity">
    <text evidence="5">Belongs to the NAGSA dehydrogenase family. Type 1 subfamily.</text>
</comment>
<accession>A0AAX3BGM2</accession>
<dbReference type="SMART" id="SM00859">
    <property type="entry name" value="Semialdhyde_dh"/>
    <property type="match status" value="1"/>
</dbReference>
<dbReference type="InterPro" id="IPR000706">
    <property type="entry name" value="AGPR_type-1"/>
</dbReference>
<sequence>MKTYRIGICGGSGYTGIELLKWLTRHPAFEVVFVTSESQAGKTIGSCEPYLFAYTDMVYITLDDATQRTDIDLVFLALPHEASAKVTPQFLAAGIKVVDLSAAYRIKNQQVFEKAYGFTHPSFPLTQEAVYGLPELSRESICQARLVANPGCYPTSILLPLIPLFKAGLIQNSTIIADSKSGFSGRGRKTDIPGLFSEMNENFYAYSVGNHRHHPEIVQELEATNFSPVSLIFTPHIMPIDRGMLSTIYVPFDTDPTQDIYDLWTKTYKDSPFVRIFRGKAPQIKWVQNTNEIHMSFTYLPSQKMGIILSSIDNLVKGASGQAIQNANLMVGLPDTLGLITQKGV</sequence>
<feature type="active site" evidence="5 6">
    <location>
        <position position="152"/>
    </location>
</feature>
<evidence type="ECO:0000256" key="1">
    <source>
        <dbReference type="ARBA" id="ARBA00022571"/>
    </source>
</evidence>
<evidence type="ECO:0000256" key="3">
    <source>
        <dbReference type="ARBA" id="ARBA00022857"/>
    </source>
</evidence>
<dbReference type="CDD" id="cd17895">
    <property type="entry name" value="AGPR_1_N"/>
    <property type="match status" value="1"/>
</dbReference>
<comment type="subcellular location">
    <subcellularLocation>
        <location evidence="5">Cytoplasm</location>
    </subcellularLocation>
</comment>
<evidence type="ECO:0000256" key="2">
    <source>
        <dbReference type="ARBA" id="ARBA00022605"/>
    </source>
</evidence>
<dbReference type="EC" id="1.2.1.38" evidence="5"/>
<dbReference type="PANTHER" id="PTHR32338:SF10">
    <property type="entry name" value="N-ACETYL-GAMMA-GLUTAMYL-PHOSPHATE REDUCTASE, CHLOROPLASTIC-RELATED"/>
    <property type="match status" value="1"/>
</dbReference>
<organism evidence="8 9">
    <name type="scientific">Thermospira aquatica</name>
    <dbReference type="NCBI Taxonomy" id="2828656"/>
    <lineage>
        <taxon>Bacteria</taxon>
        <taxon>Pseudomonadati</taxon>
        <taxon>Spirochaetota</taxon>
        <taxon>Spirochaetia</taxon>
        <taxon>Brevinematales</taxon>
        <taxon>Thermospiraceae</taxon>
        <taxon>Thermospira</taxon>
    </lineage>
</organism>
<dbReference type="EMBL" id="CP073355">
    <property type="protein sequence ID" value="URA11305.1"/>
    <property type="molecule type" value="Genomic_DNA"/>
</dbReference>